<sequence length="63" mass="7599">MLSPYVIQEIKENDSQEQQMLYRNLRYIDSHNPEHVLILSGDHVYKMDYNEMLTYHKQKGAEL</sequence>
<reference evidence="1" key="1">
    <citation type="submission" date="2016-08" db="EMBL/GenBank/DDBJ databases">
        <authorList>
            <person name="Ngugi D.K."/>
            <person name="Miyake S."/>
            <person name="Stingl U."/>
        </authorList>
    </citation>
    <scope>NUCLEOTIDE SEQUENCE</scope>
    <source>
        <strain evidence="1">SCG-B11WGA-EpuloA1</strain>
    </source>
</reference>
<name>A0ACC8X9S1_9FIRM</name>
<protein>
    <submittedName>
        <fullName evidence="1">Uncharacterized protein</fullName>
    </submittedName>
</protein>
<evidence type="ECO:0000313" key="2">
    <source>
        <dbReference type="Proteomes" id="UP000188605"/>
    </source>
</evidence>
<proteinExistence type="predicted"/>
<keyword evidence="2" id="KW-1185">Reference proteome</keyword>
<comment type="caution">
    <text evidence="1">The sequence shown here is derived from an EMBL/GenBank/DDBJ whole genome shotgun (WGS) entry which is preliminary data.</text>
</comment>
<dbReference type="Proteomes" id="UP000188605">
    <property type="component" value="Unassembled WGS sequence"/>
</dbReference>
<gene>
    <name evidence="1" type="ORF">AN396_09130</name>
</gene>
<evidence type="ECO:0000313" key="1">
    <source>
        <dbReference type="EMBL" id="ONI39146.1"/>
    </source>
</evidence>
<dbReference type="EMBL" id="LJDB01000071">
    <property type="protein sequence ID" value="ONI39146.1"/>
    <property type="molecule type" value="Genomic_DNA"/>
</dbReference>
<organism evidence="1 2">
    <name type="scientific">Candidatus Epulonipiscium fishelsonii</name>
    <dbReference type="NCBI Taxonomy" id="77094"/>
    <lineage>
        <taxon>Bacteria</taxon>
        <taxon>Bacillati</taxon>
        <taxon>Bacillota</taxon>
        <taxon>Clostridia</taxon>
        <taxon>Lachnospirales</taxon>
        <taxon>Lachnospiraceae</taxon>
        <taxon>Candidatus Epulonipiscium</taxon>
    </lineage>
</organism>
<accession>A0ACC8X9S1</accession>